<dbReference type="EnsemblMetazoa" id="AFAF019178-RA">
    <property type="protein sequence ID" value="AFAF019178-PA"/>
    <property type="gene ID" value="AFAF019178"/>
</dbReference>
<evidence type="ECO:0000313" key="2">
    <source>
        <dbReference type="Proteomes" id="UP000075886"/>
    </source>
</evidence>
<organism evidence="1 2">
    <name type="scientific">Anopheles farauti</name>
    <dbReference type="NCBI Taxonomy" id="69004"/>
    <lineage>
        <taxon>Eukaryota</taxon>
        <taxon>Metazoa</taxon>
        <taxon>Ecdysozoa</taxon>
        <taxon>Arthropoda</taxon>
        <taxon>Hexapoda</taxon>
        <taxon>Insecta</taxon>
        <taxon>Pterygota</taxon>
        <taxon>Neoptera</taxon>
        <taxon>Endopterygota</taxon>
        <taxon>Diptera</taxon>
        <taxon>Nematocera</taxon>
        <taxon>Culicoidea</taxon>
        <taxon>Culicidae</taxon>
        <taxon>Anophelinae</taxon>
        <taxon>Anopheles</taxon>
    </lineage>
</organism>
<reference evidence="1" key="2">
    <citation type="submission" date="2020-05" db="UniProtKB">
        <authorList>
            <consortium name="EnsemblMetazoa"/>
        </authorList>
    </citation>
    <scope>IDENTIFICATION</scope>
    <source>
        <strain evidence="1">FAR1</strain>
    </source>
</reference>
<proteinExistence type="predicted"/>
<evidence type="ECO:0000313" key="1">
    <source>
        <dbReference type="EnsemblMetazoa" id="AFAF019178-PA"/>
    </source>
</evidence>
<protein>
    <submittedName>
        <fullName evidence="1">Uncharacterized protein</fullName>
    </submittedName>
</protein>
<reference evidence="2" key="1">
    <citation type="submission" date="2014-01" db="EMBL/GenBank/DDBJ databases">
        <title>The Genome Sequence of Anopheles farauti FAR1 (V2).</title>
        <authorList>
            <consortium name="The Broad Institute Genomics Platform"/>
            <person name="Neafsey D.E."/>
            <person name="Besansky N."/>
            <person name="Howell P."/>
            <person name="Walton C."/>
            <person name="Young S.K."/>
            <person name="Zeng Q."/>
            <person name="Gargeya S."/>
            <person name="Fitzgerald M."/>
            <person name="Haas B."/>
            <person name="Abouelleil A."/>
            <person name="Allen A.W."/>
            <person name="Alvarado L."/>
            <person name="Arachchi H.M."/>
            <person name="Berlin A.M."/>
            <person name="Chapman S.B."/>
            <person name="Gainer-Dewar J."/>
            <person name="Goldberg J."/>
            <person name="Griggs A."/>
            <person name="Gujja S."/>
            <person name="Hansen M."/>
            <person name="Howarth C."/>
            <person name="Imamovic A."/>
            <person name="Ireland A."/>
            <person name="Larimer J."/>
            <person name="McCowan C."/>
            <person name="Murphy C."/>
            <person name="Pearson M."/>
            <person name="Poon T.W."/>
            <person name="Priest M."/>
            <person name="Roberts A."/>
            <person name="Saif S."/>
            <person name="Shea T."/>
            <person name="Sisk P."/>
            <person name="Sykes S."/>
            <person name="Wortman J."/>
            <person name="Nusbaum C."/>
            <person name="Birren B."/>
        </authorList>
    </citation>
    <scope>NUCLEOTIDE SEQUENCE [LARGE SCALE GENOMIC DNA]</scope>
    <source>
        <strain evidence="2">FAR1</strain>
    </source>
</reference>
<name>A0A182QY34_9DIPT</name>
<keyword evidence="2" id="KW-1185">Reference proteome</keyword>
<accession>A0A182QY34</accession>
<dbReference type="EMBL" id="AXCN02000649">
    <property type="status" value="NOT_ANNOTATED_CDS"/>
    <property type="molecule type" value="Genomic_DNA"/>
</dbReference>
<sequence length="111" mass="12751">MGEETHGPYLEQPLDLILDGLLFLAAFRYLAHQLVDRGHDFLHLLLGDASVTVDVVQRERPLQLLVHGAPQQDRQVGDEFLGREEKKTTKTTERKLRRFNRWSCGMPTGQQ</sequence>
<dbReference type="VEuPathDB" id="VectorBase:AFAF019178"/>
<dbReference type="Proteomes" id="UP000075886">
    <property type="component" value="Unassembled WGS sequence"/>
</dbReference>
<dbReference type="AlphaFoldDB" id="A0A182QY34"/>